<dbReference type="EMBL" id="JAGYPM010000001">
    <property type="protein sequence ID" value="MBS4189487.1"/>
    <property type="molecule type" value="Genomic_DNA"/>
</dbReference>
<reference evidence="1 2" key="1">
    <citation type="submission" date="2021-05" db="EMBL/GenBank/DDBJ databases">
        <title>Novel Bacillus species.</title>
        <authorList>
            <person name="Liu G."/>
        </authorList>
    </citation>
    <scope>NUCLEOTIDE SEQUENCE [LARGE SCALE GENOMIC DNA]</scope>
    <source>
        <strain evidence="1 2">FJAT-49705</strain>
    </source>
</reference>
<comment type="caution">
    <text evidence="1">The sequence shown here is derived from an EMBL/GenBank/DDBJ whole genome shotgun (WGS) entry which is preliminary data.</text>
</comment>
<keyword evidence="2" id="KW-1185">Reference proteome</keyword>
<name>A0ABS5NNS6_9BACI</name>
<gene>
    <name evidence="1" type="ORF">KHA94_04550</name>
</gene>
<evidence type="ECO:0000313" key="2">
    <source>
        <dbReference type="Proteomes" id="UP000681027"/>
    </source>
</evidence>
<dbReference type="Proteomes" id="UP000681027">
    <property type="component" value="Unassembled WGS sequence"/>
</dbReference>
<protein>
    <submittedName>
        <fullName evidence="1">Uncharacterized protein</fullName>
    </submittedName>
</protein>
<evidence type="ECO:0000313" key="1">
    <source>
        <dbReference type="EMBL" id="MBS4189487.1"/>
    </source>
</evidence>
<organism evidence="1 2">
    <name type="scientific">Cytobacillus citreus</name>
    <dbReference type="NCBI Taxonomy" id="2833586"/>
    <lineage>
        <taxon>Bacteria</taxon>
        <taxon>Bacillati</taxon>
        <taxon>Bacillota</taxon>
        <taxon>Bacilli</taxon>
        <taxon>Bacillales</taxon>
        <taxon>Bacillaceae</taxon>
        <taxon>Cytobacillus</taxon>
    </lineage>
</organism>
<accession>A0ABS5NNS6</accession>
<dbReference type="RefSeq" id="WP_213100917.1">
    <property type="nucleotide sequence ID" value="NZ_JAGYPM010000001.1"/>
</dbReference>
<sequence length="58" mass="6752">MKYTLVPYAAGLNDMILAGQVPYEKKENRKTKSEYLCIKEADLISAIPETIIWHRFLH</sequence>
<proteinExistence type="predicted"/>